<proteinExistence type="predicted"/>
<dbReference type="AlphaFoldDB" id="A0A9J6GK47"/>
<accession>A0A9J6GK47</accession>
<gene>
    <name evidence="1" type="ORF">HPB48_017947</name>
</gene>
<keyword evidence="2" id="KW-1185">Reference proteome</keyword>
<sequence>MLSLAPKLQPGRGSFFLFKAFKAAYNNAAREWMVSHQGDQLTTDPIRGLVRKASNRSGNIRNIAVAFEKSDVGPFLRTFDPEFDDPSCARGDEDLDNVVEKSYGIDSSSYTEKIEEVTAAGVSFVYFSPTRKFKKVRRKSESTTVLASSSHKTRLTGLKAMKRQCSCSSQRKREAIKMRGNVSRLHSMNKPMMCYRSPKNNNSTTKERRCLICKTFLSSPALGSDELRAYKLGKVLFLKSSAPPKQASDSRSKIV</sequence>
<protein>
    <submittedName>
        <fullName evidence="1">Uncharacterized protein</fullName>
    </submittedName>
</protein>
<comment type="caution">
    <text evidence="1">The sequence shown here is derived from an EMBL/GenBank/DDBJ whole genome shotgun (WGS) entry which is preliminary data.</text>
</comment>
<evidence type="ECO:0000313" key="1">
    <source>
        <dbReference type="EMBL" id="KAH9375217.1"/>
    </source>
</evidence>
<evidence type="ECO:0000313" key="2">
    <source>
        <dbReference type="Proteomes" id="UP000821853"/>
    </source>
</evidence>
<reference evidence="1 2" key="1">
    <citation type="journal article" date="2020" name="Cell">
        <title>Large-Scale Comparative Analyses of Tick Genomes Elucidate Their Genetic Diversity and Vector Capacities.</title>
        <authorList>
            <consortium name="Tick Genome and Microbiome Consortium (TIGMIC)"/>
            <person name="Jia N."/>
            <person name="Wang J."/>
            <person name="Shi W."/>
            <person name="Du L."/>
            <person name="Sun Y."/>
            <person name="Zhan W."/>
            <person name="Jiang J.F."/>
            <person name="Wang Q."/>
            <person name="Zhang B."/>
            <person name="Ji P."/>
            <person name="Bell-Sakyi L."/>
            <person name="Cui X.M."/>
            <person name="Yuan T.T."/>
            <person name="Jiang B.G."/>
            <person name="Yang W.F."/>
            <person name="Lam T.T."/>
            <person name="Chang Q.C."/>
            <person name="Ding S.J."/>
            <person name="Wang X.J."/>
            <person name="Zhu J.G."/>
            <person name="Ruan X.D."/>
            <person name="Zhao L."/>
            <person name="Wei J.T."/>
            <person name="Ye R.Z."/>
            <person name="Que T.C."/>
            <person name="Du C.H."/>
            <person name="Zhou Y.H."/>
            <person name="Cheng J.X."/>
            <person name="Dai P.F."/>
            <person name="Guo W.B."/>
            <person name="Han X.H."/>
            <person name="Huang E.J."/>
            <person name="Li L.F."/>
            <person name="Wei W."/>
            <person name="Gao Y.C."/>
            <person name="Liu J.Z."/>
            <person name="Shao H.Z."/>
            <person name="Wang X."/>
            <person name="Wang C.C."/>
            <person name="Yang T.C."/>
            <person name="Huo Q.B."/>
            <person name="Li W."/>
            <person name="Chen H.Y."/>
            <person name="Chen S.E."/>
            <person name="Zhou L.G."/>
            <person name="Ni X.B."/>
            <person name="Tian J.H."/>
            <person name="Sheng Y."/>
            <person name="Liu T."/>
            <person name="Pan Y.S."/>
            <person name="Xia L.Y."/>
            <person name="Li J."/>
            <person name="Zhao F."/>
            <person name="Cao W.C."/>
        </authorList>
    </citation>
    <scope>NUCLEOTIDE SEQUENCE [LARGE SCALE GENOMIC DNA]</scope>
    <source>
        <strain evidence="1">HaeL-2018</strain>
    </source>
</reference>
<dbReference type="VEuPathDB" id="VectorBase:HLOH_055045"/>
<dbReference type="Proteomes" id="UP000821853">
    <property type="component" value="Chromosome 5"/>
</dbReference>
<organism evidence="1 2">
    <name type="scientific">Haemaphysalis longicornis</name>
    <name type="common">Bush tick</name>
    <dbReference type="NCBI Taxonomy" id="44386"/>
    <lineage>
        <taxon>Eukaryota</taxon>
        <taxon>Metazoa</taxon>
        <taxon>Ecdysozoa</taxon>
        <taxon>Arthropoda</taxon>
        <taxon>Chelicerata</taxon>
        <taxon>Arachnida</taxon>
        <taxon>Acari</taxon>
        <taxon>Parasitiformes</taxon>
        <taxon>Ixodida</taxon>
        <taxon>Ixodoidea</taxon>
        <taxon>Ixodidae</taxon>
        <taxon>Haemaphysalinae</taxon>
        <taxon>Haemaphysalis</taxon>
    </lineage>
</organism>
<dbReference type="EMBL" id="JABSTR010000007">
    <property type="protein sequence ID" value="KAH9375217.1"/>
    <property type="molecule type" value="Genomic_DNA"/>
</dbReference>
<name>A0A9J6GK47_HAELO</name>